<proteinExistence type="inferred from homology"/>
<comment type="catalytic activity">
    <reaction evidence="11">
        <text>L-threonyl-[protein] + ATP = O-phospho-L-threonyl-[protein] + ADP + H(+)</text>
        <dbReference type="Rhea" id="RHEA:46608"/>
        <dbReference type="Rhea" id="RHEA-COMP:11060"/>
        <dbReference type="Rhea" id="RHEA-COMP:11605"/>
        <dbReference type="ChEBI" id="CHEBI:15378"/>
        <dbReference type="ChEBI" id="CHEBI:30013"/>
        <dbReference type="ChEBI" id="CHEBI:30616"/>
        <dbReference type="ChEBI" id="CHEBI:61977"/>
        <dbReference type="ChEBI" id="CHEBI:456216"/>
        <dbReference type="EC" id="2.7.11.1"/>
    </reaction>
</comment>
<organism evidence="13 14">
    <name type="scientific">Vreelandella hamiltonii</name>
    <dbReference type="NCBI Taxonomy" id="502829"/>
    <lineage>
        <taxon>Bacteria</taxon>
        <taxon>Pseudomonadati</taxon>
        <taxon>Pseudomonadota</taxon>
        <taxon>Gammaproteobacteria</taxon>
        <taxon>Oceanospirillales</taxon>
        <taxon>Halomonadaceae</taxon>
        <taxon>Vreelandella</taxon>
    </lineage>
</organism>
<evidence type="ECO:0000256" key="7">
    <source>
        <dbReference type="ARBA" id="ARBA00022777"/>
    </source>
</evidence>
<dbReference type="NCBIfam" id="NF008738">
    <property type="entry name" value="PRK11768.1"/>
    <property type="match status" value="1"/>
</dbReference>
<protein>
    <recommendedName>
        <fullName evidence="11">Stress response kinase A</fullName>
        <ecNumber evidence="11">2.7.11.1</ecNumber>
    </recommendedName>
    <alternativeName>
        <fullName evidence="11">Serine/threonine-protein kinase SrkA</fullName>
    </alternativeName>
</protein>
<keyword evidence="6 11" id="KW-0547">Nucleotide-binding</keyword>
<dbReference type="PANTHER" id="PTHR39573:SF1">
    <property type="entry name" value="STRESS RESPONSE KINASE A"/>
    <property type="match status" value="1"/>
</dbReference>
<comment type="caution">
    <text evidence="13">The sequence shown here is derived from an EMBL/GenBank/DDBJ whole genome shotgun (WGS) entry which is preliminary data.</text>
</comment>
<comment type="similarity">
    <text evidence="11">Belongs to the SrkA/RdoA protein kinase family.</text>
</comment>
<keyword evidence="10 11" id="KW-0346">Stress response</keyword>
<comment type="subunit">
    <text evidence="11">Monomer.</text>
</comment>
<keyword evidence="7 11" id="KW-0418">Kinase</keyword>
<dbReference type="GO" id="GO:0000287">
    <property type="term" value="F:magnesium ion binding"/>
    <property type="evidence" value="ECO:0007669"/>
    <property type="project" value="UniProtKB-UniRule"/>
</dbReference>
<dbReference type="Pfam" id="PF01636">
    <property type="entry name" value="APH"/>
    <property type="match status" value="1"/>
</dbReference>
<gene>
    <name evidence="11 13" type="primary">srkA</name>
    <name evidence="13" type="ORF">GCM10007157_29830</name>
</gene>
<dbReference type="EC" id="2.7.11.1" evidence="11"/>
<dbReference type="InterPro" id="IPR032882">
    <property type="entry name" value="SrkA/RdoA"/>
</dbReference>
<evidence type="ECO:0000256" key="9">
    <source>
        <dbReference type="ARBA" id="ARBA00022842"/>
    </source>
</evidence>
<keyword evidence="1 11" id="KW-0963">Cytoplasm</keyword>
<dbReference type="GO" id="GO:0004674">
    <property type="term" value="F:protein serine/threonine kinase activity"/>
    <property type="evidence" value="ECO:0007669"/>
    <property type="project" value="UniProtKB-UniRule"/>
</dbReference>
<evidence type="ECO:0000313" key="13">
    <source>
        <dbReference type="EMBL" id="GGW36435.1"/>
    </source>
</evidence>
<dbReference type="PANTHER" id="PTHR39573">
    <property type="entry name" value="STRESS RESPONSE KINASE A"/>
    <property type="match status" value="1"/>
</dbReference>
<dbReference type="SUPFAM" id="SSF56112">
    <property type="entry name" value="Protein kinase-like (PK-like)"/>
    <property type="match status" value="1"/>
</dbReference>
<evidence type="ECO:0000256" key="5">
    <source>
        <dbReference type="ARBA" id="ARBA00022723"/>
    </source>
</evidence>
<feature type="active site" evidence="11">
    <location>
        <position position="216"/>
    </location>
</feature>
<dbReference type="InterPro" id="IPR011009">
    <property type="entry name" value="Kinase-like_dom_sf"/>
</dbReference>
<feature type="site" description="ATP" evidence="11">
    <location>
        <position position="33"/>
    </location>
</feature>
<evidence type="ECO:0000256" key="8">
    <source>
        <dbReference type="ARBA" id="ARBA00022840"/>
    </source>
</evidence>
<keyword evidence="2 11" id="KW-0723">Serine/threonine-protein kinase</keyword>
<name>A0A8H9M101_9GAMM</name>
<comment type="subcellular location">
    <subcellularLocation>
        <location evidence="11">Cytoplasm</location>
    </subcellularLocation>
</comment>
<feature type="domain" description="Aminoglycoside phosphotransferase" evidence="12">
    <location>
        <begin position="33"/>
        <end position="258"/>
    </location>
</feature>
<evidence type="ECO:0000313" key="14">
    <source>
        <dbReference type="Proteomes" id="UP000623776"/>
    </source>
</evidence>
<dbReference type="GO" id="GO:0005524">
    <property type="term" value="F:ATP binding"/>
    <property type="evidence" value="ECO:0007669"/>
    <property type="project" value="UniProtKB-UniRule"/>
</dbReference>
<comment type="function">
    <text evidence="11">A protein kinase that phosphorylates Ser and Thr residues. Probably acts to suppress the effects of stress linked to accumulation of reactive oxygen species. Probably involved in the extracytoplasmic stress response.</text>
</comment>
<comment type="cofactor">
    <cofactor evidence="11">
        <name>Mg(2+)</name>
        <dbReference type="ChEBI" id="CHEBI:18420"/>
    </cofactor>
</comment>
<keyword evidence="4 11" id="KW-0808">Transferase</keyword>
<keyword evidence="14" id="KW-1185">Reference proteome</keyword>
<keyword evidence="3 11" id="KW-0597">Phosphoprotein</keyword>
<dbReference type="RefSeq" id="WP_096923070.1">
    <property type="nucleotide sequence ID" value="NZ_BMXN01000022.1"/>
</dbReference>
<evidence type="ECO:0000256" key="3">
    <source>
        <dbReference type="ARBA" id="ARBA00022553"/>
    </source>
</evidence>
<feature type="binding site" evidence="11">
    <location>
        <position position="216"/>
    </location>
    <ligand>
        <name>Mg(2+)</name>
        <dbReference type="ChEBI" id="CHEBI:18420"/>
    </ligand>
</feature>
<dbReference type="Gene3D" id="1.20.1270.170">
    <property type="match status" value="1"/>
</dbReference>
<keyword evidence="5 11" id="KW-0479">Metal-binding</keyword>
<dbReference type="EMBL" id="BMXN01000022">
    <property type="protein sequence ID" value="GGW36435.1"/>
    <property type="molecule type" value="Genomic_DNA"/>
</dbReference>
<feature type="active site" description="Proton acceptor" evidence="11">
    <location>
        <position position="199"/>
    </location>
</feature>
<feature type="binding site" evidence="11">
    <location>
        <position position="204"/>
    </location>
    <ligand>
        <name>Mg(2+)</name>
        <dbReference type="ChEBI" id="CHEBI:18420"/>
    </ligand>
</feature>
<evidence type="ECO:0000259" key="12">
    <source>
        <dbReference type="Pfam" id="PF01636"/>
    </source>
</evidence>
<dbReference type="Gene3D" id="1.10.510.10">
    <property type="entry name" value="Transferase(Phosphotransferase) domain 1"/>
    <property type="match status" value="1"/>
</dbReference>
<keyword evidence="8 11" id="KW-0067">ATP-binding</keyword>
<comment type="catalytic activity">
    <reaction evidence="11">
        <text>L-seryl-[protein] + ATP = O-phospho-L-seryl-[protein] + ADP + H(+)</text>
        <dbReference type="Rhea" id="RHEA:17989"/>
        <dbReference type="Rhea" id="RHEA-COMP:9863"/>
        <dbReference type="Rhea" id="RHEA-COMP:11604"/>
        <dbReference type="ChEBI" id="CHEBI:15378"/>
        <dbReference type="ChEBI" id="CHEBI:29999"/>
        <dbReference type="ChEBI" id="CHEBI:30616"/>
        <dbReference type="ChEBI" id="CHEBI:83421"/>
        <dbReference type="ChEBI" id="CHEBI:456216"/>
        <dbReference type="EC" id="2.7.11.1"/>
    </reaction>
</comment>
<accession>A0A8H9M101</accession>
<keyword evidence="9 11" id="KW-0460">Magnesium</keyword>
<evidence type="ECO:0000256" key="2">
    <source>
        <dbReference type="ARBA" id="ARBA00022527"/>
    </source>
</evidence>
<evidence type="ECO:0000256" key="11">
    <source>
        <dbReference type="HAMAP-Rule" id="MF_01497"/>
    </source>
</evidence>
<dbReference type="GO" id="GO:0005737">
    <property type="term" value="C:cytoplasm"/>
    <property type="evidence" value="ECO:0007669"/>
    <property type="project" value="UniProtKB-SubCell"/>
</dbReference>
<sequence length="328" mass="37479">MAHPFSSLSPDLVMSAIESVGIWPAGEPFALNSYENRVLMFRDEEGERWVVKFYRPERWVDAAIQEEHDFLRELALAGVPVIAPWCSADGVSLHHYQTFRFSLFPQCAGQAPELDNPAHLFALGNVLGRLHDVAARQRFQHRESLSLTDGVTDAAQRVLASPHLDKYQSRAYQTVVEKLMEQLARVSLSPDAYLRAHGDCHLGNILGRDDDFTLVDFDDCLMAPAIQDVWMLLPVDDPELWRGQLDELIEGYEEVRAFPELELVLIEPLRAYRLIRHAAWLVSRWDDPAFPAAFPWVAERGYWDQHIRLLEQQSLQLESPVWLAGGNR</sequence>
<evidence type="ECO:0000256" key="4">
    <source>
        <dbReference type="ARBA" id="ARBA00022679"/>
    </source>
</evidence>
<dbReference type="Gene3D" id="3.30.200.70">
    <property type="match status" value="1"/>
</dbReference>
<evidence type="ECO:0000256" key="6">
    <source>
        <dbReference type="ARBA" id="ARBA00022741"/>
    </source>
</evidence>
<dbReference type="InterPro" id="IPR002575">
    <property type="entry name" value="Aminoglycoside_PTrfase"/>
</dbReference>
<evidence type="ECO:0000256" key="10">
    <source>
        <dbReference type="ARBA" id="ARBA00023016"/>
    </source>
</evidence>
<dbReference type="AlphaFoldDB" id="A0A8H9M101"/>
<dbReference type="HAMAP" id="MF_01497">
    <property type="entry name" value="SrkA_kinase"/>
    <property type="match status" value="1"/>
</dbReference>
<reference evidence="14" key="1">
    <citation type="journal article" date="2019" name="Int. J. Syst. Evol. Microbiol.">
        <title>The Global Catalogue of Microorganisms (GCM) 10K type strain sequencing project: providing services to taxonomists for standard genome sequencing and annotation.</title>
        <authorList>
            <consortium name="The Broad Institute Genomics Platform"/>
            <consortium name="The Broad Institute Genome Sequencing Center for Infectious Disease"/>
            <person name="Wu L."/>
            <person name="Ma J."/>
        </authorList>
    </citation>
    <scope>NUCLEOTIDE SEQUENCE [LARGE SCALE GENOMIC DNA]</scope>
    <source>
        <strain evidence="14">KCTC 22154</strain>
    </source>
</reference>
<evidence type="ECO:0000256" key="1">
    <source>
        <dbReference type="ARBA" id="ARBA00022490"/>
    </source>
</evidence>
<dbReference type="Proteomes" id="UP000623776">
    <property type="component" value="Unassembled WGS sequence"/>
</dbReference>